<dbReference type="EMBL" id="BONH01000072">
    <property type="protein sequence ID" value="GIG03129.1"/>
    <property type="molecule type" value="Genomic_DNA"/>
</dbReference>
<evidence type="ECO:0000313" key="3">
    <source>
        <dbReference type="Proteomes" id="UP000659904"/>
    </source>
</evidence>
<keyword evidence="3" id="KW-1185">Reference proteome</keyword>
<dbReference type="Pfam" id="PF09056">
    <property type="entry name" value="Phospholip_A2_3"/>
    <property type="match status" value="1"/>
</dbReference>
<comment type="caution">
    <text evidence="2">The sequence shown here is derived from an EMBL/GenBank/DDBJ whole genome shotgun (WGS) entry which is preliminary data.</text>
</comment>
<proteinExistence type="predicted"/>
<dbReference type="InterPro" id="IPR036444">
    <property type="entry name" value="PLipase_A2_dom_sf"/>
</dbReference>
<protein>
    <recommendedName>
        <fullName evidence="4">YD repeat-containing protein</fullName>
    </recommendedName>
</protein>
<dbReference type="Gene3D" id="2.180.10.10">
    <property type="entry name" value="RHS repeat-associated core"/>
    <property type="match status" value="1"/>
</dbReference>
<dbReference type="InterPro" id="IPR015141">
    <property type="entry name" value="PLipase_A2_prok/fun"/>
</dbReference>
<dbReference type="GO" id="GO:0006644">
    <property type="term" value="P:phospholipid metabolic process"/>
    <property type="evidence" value="ECO:0007669"/>
    <property type="project" value="InterPro"/>
</dbReference>
<dbReference type="Proteomes" id="UP000659904">
    <property type="component" value="Unassembled WGS sequence"/>
</dbReference>
<reference evidence="2 3" key="1">
    <citation type="submission" date="2021-01" db="EMBL/GenBank/DDBJ databases">
        <title>Whole genome shotgun sequence of Catellatospora citrea NBRC 14495.</title>
        <authorList>
            <person name="Komaki H."/>
            <person name="Tamura T."/>
        </authorList>
    </citation>
    <scope>NUCLEOTIDE SEQUENCE [LARGE SCALE GENOMIC DNA]</scope>
    <source>
        <strain evidence="2 3">NBRC 14495</strain>
    </source>
</reference>
<name>A0A8J3KTH1_9ACTN</name>
<evidence type="ECO:0008006" key="4">
    <source>
        <dbReference type="Google" id="ProtNLM"/>
    </source>
</evidence>
<gene>
    <name evidence="2" type="ORF">Cci01nite_82220</name>
</gene>
<organism evidence="2 3">
    <name type="scientific">Catellatospora citrea</name>
    <dbReference type="NCBI Taxonomy" id="53366"/>
    <lineage>
        <taxon>Bacteria</taxon>
        <taxon>Bacillati</taxon>
        <taxon>Actinomycetota</taxon>
        <taxon>Actinomycetes</taxon>
        <taxon>Micromonosporales</taxon>
        <taxon>Micromonosporaceae</taxon>
        <taxon>Catellatospora</taxon>
    </lineage>
</organism>
<dbReference type="Gene3D" id="1.20.90.10">
    <property type="entry name" value="Phospholipase A2 domain"/>
    <property type="match status" value="1"/>
</dbReference>
<feature type="region of interest" description="Disordered" evidence="1">
    <location>
        <begin position="219"/>
        <end position="239"/>
    </location>
</feature>
<dbReference type="AlphaFoldDB" id="A0A8J3KTH1"/>
<accession>A0A8J3KTH1</accession>
<feature type="compositionally biased region" description="Polar residues" evidence="1">
    <location>
        <begin position="220"/>
        <end position="235"/>
    </location>
</feature>
<dbReference type="GO" id="GO:0050482">
    <property type="term" value="P:arachidonate secretion"/>
    <property type="evidence" value="ECO:0007669"/>
    <property type="project" value="InterPro"/>
</dbReference>
<sequence length="525" mass="55592">MALLLPQQGASAAELPPQQPLAQGEIRYIGPGIYLSASERYEVPENDIPAGLMGRLHTVAGQAQGVSQAQEAPANRSDLGVFGPSWEADFLGGQLSRKLTPGSGAITTTDLTSNQSTRYDLADSVAGANGGSVSTYRAADGSTLVATSKWDDLAGMLKTTVVETLNIDLTQVEPGDDVFVDQSGTPIPAADLKPSFTWKQVGGGGDNWRVTAVGDKAHKQSTASYDSTGRVSSITEPARGENPAQSLKVYYATATTASSAVLGDVSGQVKEITLTEGQTVQTLARYSYDSSKLLRKVSNPAAGSDLNSYSYDGNRRLATATTDDGTRWDLTFTGAAAAPQAAQTFYAGTAPGGTLEGPPSLSLATAVGPFPNEFVGSEITDQQAYPRVCSTASTWMWYTKTACATWVAHYGWHRPLPKHTPTNARVIGIDHDHCTMAPNKPGGWDYRAACDSHDYGYGTIGNTYKGYSYYLDRSQKGAVDHAMYSMVRWQTCPAYRLAAPCVGTAFVYLLAVRAGGNPKNGANAT</sequence>
<evidence type="ECO:0000313" key="2">
    <source>
        <dbReference type="EMBL" id="GIG03129.1"/>
    </source>
</evidence>
<evidence type="ECO:0000256" key="1">
    <source>
        <dbReference type="SAM" id="MobiDB-lite"/>
    </source>
</evidence>
<dbReference type="GO" id="GO:0004623">
    <property type="term" value="F:phospholipase A2 activity"/>
    <property type="evidence" value="ECO:0007669"/>
    <property type="project" value="InterPro"/>
</dbReference>